<reference evidence="2" key="1">
    <citation type="submission" date="2016-10" db="EMBL/GenBank/DDBJ databases">
        <authorList>
            <person name="Varghese N."/>
            <person name="Submissions S."/>
        </authorList>
    </citation>
    <scope>NUCLEOTIDE SEQUENCE [LARGE SCALE GENOMIC DNA]</scope>
    <source>
        <strain evidence="2">CGMCC 1.10118</strain>
    </source>
</reference>
<proteinExistence type="predicted"/>
<evidence type="ECO:0000313" key="1">
    <source>
        <dbReference type="EMBL" id="SDY35305.1"/>
    </source>
</evidence>
<protein>
    <recommendedName>
        <fullName evidence="3">Rad51 protein</fullName>
    </recommendedName>
</protein>
<keyword evidence="2" id="KW-1185">Reference proteome</keyword>
<sequence length="302" mass="32207">MPHHRHTGSTDGDAMRVNRPTRAAARNQDLVDRADPATDASLLPTLEEGLVLVDIEQSRGVPVLQSLVLDHLLLNEGPAFWVDARGFATTTGLARIAPSLRLLDRIHVARGFTPYQHYGAVCDLSDAVNRTVRAAPSATPSLVVAPALDAPYRDADTLSDPQASTLHARTLARLTAYAKAYDVPVLLTRTTTDKFSAAIEAAAAQQLTCTETRLGPRFVGDAFETLVYPVGGGSSFQTTFAYWRQLLGIRAAQVELEAVPDDTASRPAVTVGSGVTAEGERTSFTAAPLQDAWIDAAHAGGR</sequence>
<dbReference type="InterPro" id="IPR027417">
    <property type="entry name" value="P-loop_NTPase"/>
</dbReference>
<dbReference type="EMBL" id="FNPB01000012">
    <property type="protein sequence ID" value="SDY35305.1"/>
    <property type="molecule type" value="Genomic_DNA"/>
</dbReference>
<dbReference type="Gene3D" id="3.40.50.300">
    <property type="entry name" value="P-loop containing nucleotide triphosphate hydrolases"/>
    <property type="match status" value="1"/>
</dbReference>
<evidence type="ECO:0000313" key="2">
    <source>
        <dbReference type="Proteomes" id="UP000199170"/>
    </source>
</evidence>
<name>A0A1H3J6T8_9EURY</name>
<dbReference type="Proteomes" id="UP000199170">
    <property type="component" value="Unassembled WGS sequence"/>
</dbReference>
<dbReference type="AlphaFoldDB" id="A0A1H3J6T8"/>
<accession>A0A1H3J6T8</accession>
<evidence type="ECO:0008006" key="3">
    <source>
        <dbReference type="Google" id="ProtNLM"/>
    </source>
</evidence>
<dbReference type="STRING" id="660517.SAMN04487946_11232"/>
<organism evidence="1 2">
    <name type="scientific">Halobellus clavatus</name>
    <dbReference type="NCBI Taxonomy" id="660517"/>
    <lineage>
        <taxon>Archaea</taxon>
        <taxon>Methanobacteriati</taxon>
        <taxon>Methanobacteriota</taxon>
        <taxon>Stenosarchaea group</taxon>
        <taxon>Halobacteria</taxon>
        <taxon>Halobacteriales</taxon>
        <taxon>Haloferacaceae</taxon>
        <taxon>Halobellus</taxon>
    </lineage>
</organism>
<gene>
    <name evidence="1" type="ORF">SAMN04487946_11232</name>
</gene>